<accession>C1E7K3</accession>
<reference evidence="2 3" key="1">
    <citation type="journal article" date="2009" name="Science">
        <title>Green evolution and dynamic adaptations revealed by genomes of the marine picoeukaryotes Micromonas.</title>
        <authorList>
            <person name="Worden A.Z."/>
            <person name="Lee J.H."/>
            <person name="Mock T."/>
            <person name="Rouze P."/>
            <person name="Simmons M.P."/>
            <person name="Aerts A.L."/>
            <person name="Allen A.E."/>
            <person name="Cuvelier M.L."/>
            <person name="Derelle E."/>
            <person name="Everett M.V."/>
            <person name="Foulon E."/>
            <person name="Grimwood J."/>
            <person name="Gundlach H."/>
            <person name="Henrissat B."/>
            <person name="Napoli C."/>
            <person name="McDonald S.M."/>
            <person name="Parker M.S."/>
            <person name="Rombauts S."/>
            <person name="Salamov A."/>
            <person name="Von Dassow P."/>
            <person name="Badger J.H."/>
            <person name="Coutinho P.M."/>
            <person name="Demir E."/>
            <person name="Dubchak I."/>
            <person name="Gentemann C."/>
            <person name="Eikrem W."/>
            <person name="Gready J.E."/>
            <person name="John U."/>
            <person name="Lanier W."/>
            <person name="Lindquist E.A."/>
            <person name="Lucas S."/>
            <person name="Mayer K.F."/>
            <person name="Moreau H."/>
            <person name="Not F."/>
            <person name="Otillar R."/>
            <person name="Panaud O."/>
            <person name="Pangilinan J."/>
            <person name="Paulsen I."/>
            <person name="Piegu B."/>
            <person name="Poliakov A."/>
            <person name="Robbens S."/>
            <person name="Schmutz J."/>
            <person name="Toulza E."/>
            <person name="Wyss T."/>
            <person name="Zelensky A."/>
            <person name="Zhou K."/>
            <person name="Armbrust E.V."/>
            <person name="Bhattacharya D."/>
            <person name="Goodenough U.W."/>
            <person name="Van de Peer Y."/>
            <person name="Grigoriev I.V."/>
        </authorList>
    </citation>
    <scope>NUCLEOTIDE SEQUENCE [LARGE SCALE GENOMIC DNA]</scope>
    <source>
        <strain evidence="3">RCC299 / NOUM17</strain>
    </source>
</reference>
<sequence length="445" mass="50401">MPTKASAAPAPPGAPAPTPYEEHHHYRFRHPDVKNTVKARQRSFRAIQVERDNTHIQRRLNELRREPASRFHAPDGELSLVPKSQRTYGPRAAPRRRPEWDDGGGRSSSTSLRDGERRKNRQNPSSPAGGKTQTKERRARHWPPPRFPRGVYAENTEVMRQNASLQRRLVNQYRASRDSQLVREGKGRPVDGLALWAKRLAVYDPHPPNRARTTDARTGKCVSTGVPKTLTVARCSATGLLTYFGADGHRLREHPDCPGLYYCEKWFDEFAEMDATMQRAVIDYAIECRSKRPKERSWQPARAPGESWVVNRHMKLSLILMRRMARADLFENASTLNASNVSGDDRYEDDFEDEGDAPVRSAAGTTRAGTPLTMDEIRRRVETCRLRERIDDEERRRERREIEKLGRDEAVAAAAAAPRREEIAAEGRAEAEAEADATDADATGV</sequence>
<dbReference type="EMBL" id="CP001327">
    <property type="protein sequence ID" value="ACO63998.1"/>
    <property type="molecule type" value="Genomic_DNA"/>
</dbReference>
<feature type="region of interest" description="Disordered" evidence="1">
    <location>
        <begin position="64"/>
        <end position="152"/>
    </location>
</feature>
<feature type="region of interest" description="Disordered" evidence="1">
    <location>
        <begin position="1"/>
        <end position="24"/>
    </location>
</feature>
<feature type="region of interest" description="Disordered" evidence="1">
    <location>
        <begin position="339"/>
        <end position="368"/>
    </location>
</feature>
<feature type="region of interest" description="Disordered" evidence="1">
    <location>
        <begin position="393"/>
        <end position="445"/>
    </location>
</feature>
<evidence type="ECO:0000313" key="2">
    <source>
        <dbReference type="EMBL" id="ACO63998.1"/>
    </source>
</evidence>
<evidence type="ECO:0000313" key="3">
    <source>
        <dbReference type="Proteomes" id="UP000002009"/>
    </source>
</evidence>
<dbReference type="GeneID" id="8244376"/>
<name>C1E7K3_MICCC</name>
<feature type="compositionally biased region" description="Pro residues" evidence="1">
    <location>
        <begin position="9"/>
        <end position="18"/>
    </location>
</feature>
<organism evidence="2 3">
    <name type="scientific">Micromonas commoda (strain RCC299 / NOUM17 / CCMP2709)</name>
    <name type="common">Picoplanktonic green alga</name>
    <dbReference type="NCBI Taxonomy" id="296587"/>
    <lineage>
        <taxon>Eukaryota</taxon>
        <taxon>Viridiplantae</taxon>
        <taxon>Chlorophyta</taxon>
        <taxon>Mamiellophyceae</taxon>
        <taxon>Mamiellales</taxon>
        <taxon>Mamiellaceae</taxon>
        <taxon>Micromonas</taxon>
    </lineage>
</organism>
<dbReference type="KEGG" id="mis:MICPUN_59042"/>
<keyword evidence="3" id="KW-1185">Reference proteome</keyword>
<feature type="compositionally biased region" description="Acidic residues" evidence="1">
    <location>
        <begin position="346"/>
        <end position="356"/>
    </location>
</feature>
<dbReference type="Proteomes" id="UP000002009">
    <property type="component" value="Chromosome 6"/>
</dbReference>
<protein>
    <submittedName>
        <fullName evidence="2">Uncharacterized protein</fullName>
    </submittedName>
</protein>
<dbReference type="RefSeq" id="XP_002502740.1">
    <property type="nucleotide sequence ID" value="XM_002502694.1"/>
</dbReference>
<evidence type="ECO:0000256" key="1">
    <source>
        <dbReference type="SAM" id="MobiDB-lite"/>
    </source>
</evidence>
<feature type="compositionally biased region" description="Basic and acidic residues" evidence="1">
    <location>
        <begin position="418"/>
        <end position="431"/>
    </location>
</feature>
<dbReference type="InParanoid" id="C1E7K3"/>
<proteinExistence type="predicted"/>
<feature type="compositionally biased region" description="Basic and acidic residues" evidence="1">
    <location>
        <begin position="393"/>
        <end position="410"/>
    </location>
</feature>
<feature type="compositionally biased region" description="Basic and acidic residues" evidence="1">
    <location>
        <begin position="64"/>
        <end position="75"/>
    </location>
</feature>
<gene>
    <name evidence="2" type="ORF">MICPUN_59042</name>
</gene>
<dbReference type="AlphaFoldDB" id="C1E7K3"/>